<dbReference type="Proteomes" id="UP001652662">
    <property type="component" value="Chromosome 15"/>
</dbReference>
<evidence type="ECO:0000313" key="9">
    <source>
        <dbReference type="Proteomes" id="UP001652662"/>
    </source>
</evidence>
<name>A0ABM4KTL5_EQUPR</name>
<feature type="transmembrane region" description="Helical" evidence="7">
    <location>
        <begin position="208"/>
        <end position="232"/>
    </location>
</feature>
<feature type="transmembrane region" description="Helical" evidence="7">
    <location>
        <begin position="109"/>
        <end position="136"/>
    </location>
</feature>
<dbReference type="CDD" id="cd07042">
    <property type="entry name" value="STAS_SulP_like_sulfate_transporter"/>
    <property type="match status" value="1"/>
</dbReference>
<feature type="transmembrane region" description="Helical" evidence="7">
    <location>
        <begin position="392"/>
        <end position="417"/>
    </location>
</feature>
<dbReference type="PANTHER" id="PTHR11814">
    <property type="entry name" value="SULFATE TRANSPORTER"/>
    <property type="match status" value="1"/>
</dbReference>
<organism evidence="9 10">
    <name type="scientific">Equus przewalskii</name>
    <name type="common">Przewalski's horse</name>
    <name type="synonym">Equus caballus przewalskii</name>
    <dbReference type="NCBI Taxonomy" id="9798"/>
    <lineage>
        <taxon>Eukaryota</taxon>
        <taxon>Metazoa</taxon>
        <taxon>Chordata</taxon>
        <taxon>Craniata</taxon>
        <taxon>Vertebrata</taxon>
        <taxon>Euteleostomi</taxon>
        <taxon>Mammalia</taxon>
        <taxon>Eutheria</taxon>
        <taxon>Laurasiatheria</taxon>
        <taxon>Perissodactyla</taxon>
        <taxon>Equidae</taxon>
        <taxon>Equus</taxon>
    </lineage>
</organism>
<dbReference type="InterPro" id="IPR018045">
    <property type="entry name" value="S04_transporter_CS"/>
</dbReference>
<dbReference type="InterPro" id="IPR036513">
    <property type="entry name" value="STAS_dom_sf"/>
</dbReference>
<dbReference type="Pfam" id="PF00916">
    <property type="entry name" value="Sulfate_transp"/>
    <property type="match status" value="1"/>
</dbReference>
<evidence type="ECO:0000256" key="6">
    <source>
        <dbReference type="SAM" id="MobiDB-lite"/>
    </source>
</evidence>
<dbReference type="InterPro" id="IPR011547">
    <property type="entry name" value="SLC26A/SulP_dom"/>
</dbReference>
<evidence type="ECO:0000313" key="10">
    <source>
        <dbReference type="RefSeq" id="XP_070431528.1"/>
    </source>
</evidence>
<dbReference type="InterPro" id="IPR002645">
    <property type="entry name" value="STAS_dom"/>
</dbReference>
<comment type="subcellular location">
    <subcellularLocation>
        <location evidence="1">Membrane</location>
        <topology evidence="1">Multi-pass membrane protein</topology>
    </subcellularLocation>
</comment>
<evidence type="ECO:0000256" key="2">
    <source>
        <dbReference type="ARBA" id="ARBA00022692"/>
    </source>
</evidence>
<evidence type="ECO:0000256" key="5">
    <source>
        <dbReference type="SAM" id="Coils"/>
    </source>
</evidence>
<dbReference type="Pfam" id="PF01740">
    <property type="entry name" value="STAS"/>
    <property type="match status" value="1"/>
</dbReference>
<feature type="transmembrane region" description="Helical" evidence="7">
    <location>
        <begin position="423"/>
        <end position="455"/>
    </location>
</feature>
<feature type="transmembrane region" description="Helical" evidence="7">
    <location>
        <begin position="244"/>
        <end position="262"/>
    </location>
</feature>
<dbReference type="Gene3D" id="3.30.750.24">
    <property type="entry name" value="STAS domain"/>
    <property type="match status" value="1"/>
</dbReference>
<feature type="transmembrane region" description="Helical" evidence="7">
    <location>
        <begin position="329"/>
        <end position="348"/>
    </location>
</feature>
<dbReference type="InterPro" id="IPR001902">
    <property type="entry name" value="SLC26A/SulP_fam"/>
</dbReference>
<feature type="domain" description="STAS" evidence="8">
    <location>
        <begin position="479"/>
        <end position="690"/>
    </location>
</feature>
<feature type="transmembrane region" description="Helical" evidence="7">
    <location>
        <begin position="297"/>
        <end position="317"/>
    </location>
</feature>
<dbReference type="SUPFAM" id="SSF52091">
    <property type="entry name" value="SpoIIaa-like"/>
    <property type="match status" value="1"/>
</dbReference>
<evidence type="ECO:0000259" key="8">
    <source>
        <dbReference type="PROSITE" id="PS50801"/>
    </source>
</evidence>
<protein>
    <submittedName>
        <fullName evidence="10">Solute carrier family 26 member 6 isoform X14</fullName>
    </submittedName>
</protein>
<evidence type="ECO:0000256" key="7">
    <source>
        <dbReference type="SAM" id="Phobius"/>
    </source>
</evidence>
<dbReference type="PROSITE" id="PS50801">
    <property type="entry name" value="STAS"/>
    <property type="match status" value="1"/>
</dbReference>
<keyword evidence="4 7" id="KW-0472">Membrane</keyword>
<accession>A0ABM4KTL5</accession>
<reference evidence="10" key="1">
    <citation type="submission" date="2025-08" db="UniProtKB">
        <authorList>
            <consortium name="RefSeq"/>
        </authorList>
    </citation>
    <scope>IDENTIFICATION</scope>
    <source>
        <tissue evidence="10">Blood</tissue>
    </source>
</reference>
<feature type="region of interest" description="Disordered" evidence="6">
    <location>
        <begin position="568"/>
        <end position="604"/>
    </location>
</feature>
<dbReference type="RefSeq" id="XP_070431528.1">
    <property type="nucleotide sequence ID" value="XM_070575427.1"/>
</dbReference>
<keyword evidence="5" id="KW-0175">Coiled coil</keyword>
<feature type="coiled-coil region" evidence="5">
    <location>
        <begin position="522"/>
        <end position="549"/>
    </location>
</feature>
<gene>
    <name evidence="10" type="primary">SLC26A6</name>
</gene>
<keyword evidence="9" id="KW-1185">Reference proteome</keyword>
<evidence type="ECO:0000256" key="1">
    <source>
        <dbReference type="ARBA" id="ARBA00004141"/>
    </source>
</evidence>
<sequence>MEPSEASGQRDTQALLSTTQEMELRRRDYHVERPLLNQKQLEELGRWSSVTGTHQWRTWLQCSHARARALLLQYLPVLAWLPRYPVRDWLLGDLLSGLSVAIMQLPQGLAYALLAGLPPVFGLYSSFYPVFIYFLFGTSRHISVGTFAVMSVMVGSVTESLAPDEDFLQDLNSTVNETARDAARVQLASALSVLVGLFQTLLEVCWKLPQSVVGTMVTALVAGVVLVVVKLLNDKLQQHLPLPIPGELLTLIGATGISYGVGLKHRFGVDVVGDIPAGLIPPVAPNSQLFAKLVGNAFAIAVVGFAIAISLGKIFALRHGYRVDSNQELVALGLSNLIGGVFQCFPVSCSMSRSLVQESTGGNTQVAGAVSSLFILIIIVKLGELFQDLPKAVLAAAIIVNLKGMLMQFTDICSLWKANRMDLLIWLVTFVATILLNLDLGLAAAVAFSLLLVVFRTQLPHYSILGQVPDTDIYRDVAEYSEAREVPGVKVFRSSATVYFANAELYSDTLKQKCGIDVDRLISRKKKLLKKKELKLKRLLKEEKLQRQAAASKGTSVSINANTSIRDIESNNMEGSKAKQVSAGKELEDTAASGQEDAKAPDGSTLKALGLPQPDFHSLVLDLGALSFVDTVCLKSLKNIFRDFREIEVEVYMAACHTPVVTQLEAGHFFDASITKQHLFASVHDAVVFALQHPRSGPVSPVSVTQL</sequence>
<dbReference type="GeneID" id="139073279"/>
<evidence type="ECO:0000256" key="3">
    <source>
        <dbReference type="ARBA" id="ARBA00022989"/>
    </source>
</evidence>
<proteinExistence type="predicted"/>
<keyword evidence="2 7" id="KW-0812">Transmembrane</keyword>
<keyword evidence="3 7" id="KW-1133">Transmembrane helix</keyword>
<evidence type="ECO:0000256" key="4">
    <source>
        <dbReference type="ARBA" id="ARBA00023136"/>
    </source>
</evidence>
<feature type="transmembrane region" description="Helical" evidence="7">
    <location>
        <begin position="142"/>
        <end position="162"/>
    </location>
</feature>
<dbReference type="PROSITE" id="PS01130">
    <property type="entry name" value="SLC26A"/>
    <property type="match status" value="1"/>
</dbReference>
<feature type="transmembrane region" description="Helical" evidence="7">
    <location>
        <begin position="360"/>
        <end position="380"/>
    </location>
</feature>